<protein>
    <submittedName>
        <fullName evidence="1">Uncharacterized protein</fullName>
    </submittedName>
</protein>
<comment type="caution">
    <text evidence="1">The sequence shown here is derived from an EMBL/GenBank/DDBJ whole genome shotgun (WGS) entry which is preliminary data.</text>
</comment>
<dbReference type="Proteomes" id="UP000285324">
    <property type="component" value="Unassembled WGS sequence"/>
</dbReference>
<dbReference type="RefSeq" id="WP_118934008.1">
    <property type="nucleotide sequence ID" value="NZ_CP061008.1"/>
</dbReference>
<name>A0A424W6E4_ALCXX</name>
<gene>
    <name evidence="1" type="ORF">DY367_25825</name>
</gene>
<evidence type="ECO:0000313" key="1">
    <source>
        <dbReference type="EMBL" id="RPJ88823.1"/>
    </source>
</evidence>
<sequence length="92" mass="10549">MTKAEQFLWCVQTAILSNQVALHSQFETRDIAGQQAFSALDRTMALALIAAATIPEDMTVRDAVRDFCRLHIERWWYSDYEASEWARSLPAI</sequence>
<accession>A0A424W6E4</accession>
<proteinExistence type="predicted"/>
<dbReference type="AlphaFoldDB" id="A0A424W6E4"/>
<evidence type="ECO:0000313" key="2">
    <source>
        <dbReference type="Proteomes" id="UP000285324"/>
    </source>
</evidence>
<reference evidence="1 2" key="1">
    <citation type="submission" date="2018-08" db="EMBL/GenBank/DDBJ databases">
        <title>Achromobacter xylosoxidans Genome sequencing and assembly.</title>
        <authorList>
            <person name="Wang R."/>
            <person name="Rensing C."/>
            <person name="Li Y."/>
        </authorList>
    </citation>
    <scope>NUCLEOTIDE SEQUENCE [LARGE SCALE GENOMIC DNA]</scope>
    <source>
        <strain evidence="1 2">GD003A</strain>
    </source>
</reference>
<dbReference type="EMBL" id="QVXO01000054">
    <property type="protein sequence ID" value="RPJ88823.1"/>
    <property type="molecule type" value="Genomic_DNA"/>
</dbReference>
<organism evidence="1 2">
    <name type="scientific">Alcaligenes xylosoxydans xylosoxydans</name>
    <name type="common">Achromobacter xylosoxidans</name>
    <dbReference type="NCBI Taxonomy" id="85698"/>
    <lineage>
        <taxon>Bacteria</taxon>
        <taxon>Pseudomonadati</taxon>
        <taxon>Pseudomonadota</taxon>
        <taxon>Betaproteobacteria</taxon>
        <taxon>Burkholderiales</taxon>
        <taxon>Alcaligenaceae</taxon>
        <taxon>Achromobacter</taxon>
    </lineage>
</organism>
<dbReference type="OrthoDB" id="9134826at2"/>